<protein>
    <submittedName>
        <fullName evidence="1">Uncharacterized protein</fullName>
    </submittedName>
</protein>
<name>A0ACB9DH93_ARCLA</name>
<reference evidence="2" key="1">
    <citation type="journal article" date="2022" name="Mol. Ecol. Resour.">
        <title>The genomes of chicory, endive, great burdock and yacon provide insights into Asteraceae palaeo-polyploidization history and plant inulin production.</title>
        <authorList>
            <person name="Fan W."/>
            <person name="Wang S."/>
            <person name="Wang H."/>
            <person name="Wang A."/>
            <person name="Jiang F."/>
            <person name="Liu H."/>
            <person name="Zhao H."/>
            <person name="Xu D."/>
            <person name="Zhang Y."/>
        </authorList>
    </citation>
    <scope>NUCLEOTIDE SEQUENCE [LARGE SCALE GENOMIC DNA]</scope>
    <source>
        <strain evidence="2">cv. Niubang</strain>
    </source>
</reference>
<comment type="caution">
    <text evidence="1">The sequence shown here is derived from an EMBL/GenBank/DDBJ whole genome shotgun (WGS) entry which is preliminary data.</text>
</comment>
<proteinExistence type="predicted"/>
<dbReference type="Proteomes" id="UP001055879">
    <property type="component" value="Linkage Group LG03"/>
</dbReference>
<dbReference type="EMBL" id="CM042049">
    <property type="protein sequence ID" value="KAI3745836.1"/>
    <property type="molecule type" value="Genomic_DNA"/>
</dbReference>
<evidence type="ECO:0000313" key="2">
    <source>
        <dbReference type="Proteomes" id="UP001055879"/>
    </source>
</evidence>
<gene>
    <name evidence="1" type="ORF">L6452_08247</name>
</gene>
<evidence type="ECO:0000313" key="1">
    <source>
        <dbReference type="EMBL" id="KAI3745836.1"/>
    </source>
</evidence>
<sequence length="66" mass="7266">MPDGRSWTPTSLSGLHGRAKDTGLCSKHAMDWAIELIQLGWTSTRYTSPYASWTNIGCSVFCTSVK</sequence>
<accession>A0ACB9DH93</accession>
<organism evidence="1 2">
    <name type="scientific">Arctium lappa</name>
    <name type="common">Greater burdock</name>
    <name type="synonym">Lappa major</name>
    <dbReference type="NCBI Taxonomy" id="4217"/>
    <lineage>
        <taxon>Eukaryota</taxon>
        <taxon>Viridiplantae</taxon>
        <taxon>Streptophyta</taxon>
        <taxon>Embryophyta</taxon>
        <taxon>Tracheophyta</taxon>
        <taxon>Spermatophyta</taxon>
        <taxon>Magnoliopsida</taxon>
        <taxon>eudicotyledons</taxon>
        <taxon>Gunneridae</taxon>
        <taxon>Pentapetalae</taxon>
        <taxon>asterids</taxon>
        <taxon>campanulids</taxon>
        <taxon>Asterales</taxon>
        <taxon>Asteraceae</taxon>
        <taxon>Carduoideae</taxon>
        <taxon>Cardueae</taxon>
        <taxon>Arctiinae</taxon>
        <taxon>Arctium</taxon>
    </lineage>
</organism>
<keyword evidence="2" id="KW-1185">Reference proteome</keyword>
<reference evidence="1 2" key="2">
    <citation type="journal article" date="2022" name="Mol. Ecol. Resour.">
        <title>The genomes of chicory, endive, great burdock and yacon provide insights into Asteraceae paleo-polyploidization history and plant inulin production.</title>
        <authorList>
            <person name="Fan W."/>
            <person name="Wang S."/>
            <person name="Wang H."/>
            <person name="Wang A."/>
            <person name="Jiang F."/>
            <person name="Liu H."/>
            <person name="Zhao H."/>
            <person name="Xu D."/>
            <person name="Zhang Y."/>
        </authorList>
    </citation>
    <scope>NUCLEOTIDE SEQUENCE [LARGE SCALE GENOMIC DNA]</scope>
    <source>
        <strain evidence="2">cv. Niubang</strain>
    </source>
</reference>